<protein>
    <submittedName>
        <fullName evidence="2">Carboxylesterase type B domain-containing protein</fullName>
    </submittedName>
</protein>
<dbReference type="WBParaSite" id="PS1159_v2.g23685.t1">
    <property type="protein sequence ID" value="PS1159_v2.g23685.t1"/>
    <property type="gene ID" value="PS1159_v2.g23685"/>
</dbReference>
<reference evidence="2" key="1">
    <citation type="submission" date="2022-11" db="UniProtKB">
        <authorList>
            <consortium name="WormBaseParasite"/>
        </authorList>
    </citation>
    <scope>IDENTIFICATION</scope>
</reference>
<sequence>MGTIELVSYLNDLLWRELGSLTSRLWSPPWTQSKILQIHQGFIQGRRYKLGREFVDAYLGIPFGKPPIKELRFQVTFWASKYKKWVILLKPVPAEPWNEVRLCTEFGPRCPQEELIFERYATAAIAEMNEDCLRLNVFAPSWTPAACGQPNGFAVIVFIHGGGFAIHSSANFGCYGICEALCTKDVIVVTIQYRLGFFGFSAGEEIPTNLGLWDQTLALKWVQDNIATFGGDPMNVTAFGQSAGAASVDCLCLSPYSRNLFQKCITMGGSTLCSFSLNDKKHVSTVCLEFAKSLGYKPTQGQNHFDFLRTLPASALAVGIIGEKVNRNGKIDLTPVYDGDFFPRPLEELRKETPSKVILSGITEHEGLLFVGLRPAKKNPLQDEVEKLLERELMFLKVRNIDEVKKKLLNMYWKGINKSDKKDVAKVCVKIVSDVYLNNGAWLHTDKMTKLGHTVYQYVFEYFNPNGLGLVGTMLPFKGALHGSDIPYIFKKGMVSNFHPNDEDLKMVETMTRYFTNFSKFGNPNGAPWDHQIWKPLAAENTLKYMAINLDKCRMCDNLNDGRSEYWKQLLEADSETGILSLVRASDNNNI</sequence>
<accession>A0AC35G5K2</accession>
<name>A0AC35G5K2_9BILA</name>
<evidence type="ECO:0000313" key="2">
    <source>
        <dbReference type="WBParaSite" id="PS1159_v2.g23685.t1"/>
    </source>
</evidence>
<dbReference type="Proteomes" id="UP000887580">
    <property type="component" value="Unplaced"/>
</dbReference>
<organism evidence="1 2">
    <name type="scientific">Panagrolaimus sp. PS1159</name>
    <dbReference type="NCBI Taxonomy" id="55785"/>
    <lineage>
        <taxon>Eukaryota</taxon>
        <taxon>Metazoa</taxon>
        <taxon>Ecdysozoa</taxon>
        <taxon>Nematoda</taxon>
        <taxon>Chromadorea</taxon>
        <taxon>Rhabditida</taxon>
        <taxon>Tylenchina</taxon>
        <taxon>Panagrolaimomorpha</taxon>
        <taxon>Panagrolaimoidea</taxon>
        <taxon>Panagrolaimidae</taxon>
        <taxon>Panagrolaimus</taxon>
    </lineage>
</organism>
<evidence type="ECO:0000313" key="1">
    <source>
        <dbReference type="Proteomes" id="UP000887580"/>
    </source>
</evidence>
<proteinExistence type="predicted"/>